<evidence type="ECO:0000313" key="7">
    <source>
        <dbReference type="EMBL" id="PMC58979.1"/>
    </source>
</evidence>
<keyword evidence="3 6" id="KW-0963">Cytoplasm</keyword>
<evidence type="ECO:0000256" key="6">
    <source>
        <dbReference type="HAMAP-Rule" id="MF_01661"/>
    </source>
</evidence>
<accession>A0A2N6SPJ5</accession>
<name>A0A2N6SPJ5_9LACT</name>
<keyword evidence="8" id="KW-1185">Reference proteome</keyword>
<dbReference type="InterPro" id="IPR023064">
    <property type="entry name" value="D-ribose_pyranase"/>
</dbReference>
<dbReference type="Pfam" id="PF05025">
    <property type="entry name" value="RbsD_FucU"/>
    <property type="match status" value="1"/>
</dbReference>
<dbReference type="Gene3D" id="3.40.1650.10">
    <property type="entry name" value="RbsD-like domain"/>
    <property type="match status" value="1"/>
</dbReference>
<feature type="binding site" evidence="6">
    <location>
        <position position="28"/>
    </location>
    <ligand>
        <name>substrate</name>
    </ligand>
</feature>
<comment type="function">
    <text evidence="6">Catalyzes the interconversion of beta-pyran and beta-furan forms of D-ribose.</text>
</comment>
<gene>
    <name evidence="6" type="primary">rbsD</name>
    <name evidence="7" type="ORF">CJ205_01355</name>
</gene>
<dbReference type="AlphaFoldDB" id="A0A2N6SPJ5"/>
<comment type="pathway">
    <text evidence="6">Carbohydrate metabolism; D-ribose degradation; D-ribose 5-phosphate from beta-D-ribopyranose: step 1/2.</text>
</comment>
<dbReference type="GO" id="GO:0019303">
    <property type="term" value="P:D-ribose catabolic process"/>
    <property type="evidence" value="ECO:0007669"/>
    <property type="project" value="UniProtKB-UniRule"/>
</dbReference>
<dbReference type="EMBL" id="PNHE01000003">
    <property type="protein sequence ID" value="PMC58979.1"/>
    <property type="molecule type" value="Genomic_DNA"/>
</dbReference>
<comment type="similarity">
    <text evidence="6">Belongs to the RbsD / FucU family. RbsD subfamily.</text>
</comment>
<dbReference type="GO" id="GO:0048029">
    <property type="term" value="F:monosaccharide binding"/>
    <property type="evidence" value="ECO:0007669"/>
    <property type="project" value="InterPro"/>
</dbReference>
<dbReference type="SUPFAM" id="SSF102546">
    <property type="entry name" value="RbsD-like"/>
    <property type="match status" value="1"/>
</dbReference>
<dbReference type="Proteomes" id="UP000235682">
    <property type="component" value="Unassembled WGS sequence"/>
</dbReference>
<dbReference type="RefSeq" id="WP_102233290.1">
    <property type="nucleotide sequence ID" value="NZ_PNHE01000003.1"/>
</dbReference>
<dbReference type="PANTHER" id="PTHR37831:SF1">
    <property type="entry name" value="D-RIBOSE PYRANASE"/>
    <property type="match status" value="1"/>
</dbReference>
<dbReference type="NCBIfam" id="NF008761">
    <property type="entry name" value="PRK11797.1"/>
    <property type="match status" value="1"/>
</dbReference>
<proteinExistence type="inferred from homology"/>
<feature type="binding site" evidence="6">
    <location>
        <begin position="120"/>
        <end position="122"/>
    </location>
    <ligand>
        <name>substrate</name>
    </ligand>
</feature>
<dbReference type="GO" id="GO:0016872">
    <property type="term" value="F:intramolecular lyase activity"/>
    <property type="evidence" value="ECO:0007669"/>
    <property type="project" value="UniProtKB-UniRule"/>
</dbReference>
<dbReference type="EC" id="5.4.99.62" evidence="2 6"/>
<keyword evidence="4 6" id="KW-0413">Isomerase</keyword>
<dbReference type="UniPathway" id="UPA00916">
    <property type="reaction ID" value="UER00888"/>
</dbReference>
<feature type="active site" description="Proton donor" evidence="6">
    <location>
        <position position="20"/>
    </location>
</feature>
<dbReference type="GO" id="GO:0062193">
    <property type="term" value="F:D-ribose pyranase activity"/>
    <property type="evidence" value="ECO:0007669"/>
    <property type="project" value="UniProtKB-EC"/>
</dbReference>
<dbReference type="STRING" id="84521.SAMN04487994_10335"/>
<dbReference type="GO" id="GO:0005829">
    <property type="term" value="C:cytosol"/>
    <property type="evidence" value="ECO:0007669"/>
    <property type="project" value="TreeGrafter"/>
</dbReference>
<evidence type="ECO:0000256" key="5">
    <source>
        <dbReference type="ARBA" id="ARBA00023277"/>
    </source>
</evidence>
<comment type="caution">
    <text evidence="7">The sequence shown here is derived from an EMBL/GenBank/DDBJ whole genome shotgun (WGS) entry which is preliminary data.</text>
</comment>
<feature type="binding site" evidence="6">
    <location>
        <position position="98"/>
    </location>
    <ligand>
        <name>substrate</name>
    </ligand>
</feature>
<dbReference type="InterPro" id="IPR007721">
    <property type="entry name" value="RbsD_FucU"/>
</dbReference>
<dbReference type="HAMAP" id="MF_01661">
    <property type="entry name" value="D_rib_pyranase"/>
    <property type="match status" value="1"/>
</dbReference>
<dbReference type="PANTHER" id="PTHR37831">
    <property type="entry name" value="D-RIBOSE PYRANASE"/>
    <property type="match status" value="1"/>
</dbReference>
<evidence type="ECO:0000256" key="4">
    <source>
        <dbReference type="ARBA" id="ARBA00023235"/>
    </source>
</evidence>
<evidence type="ECO:0000256" key="3">
    <source>
        <dbReference type="ARBA" id="ARBA00022490"/>
    </source>
</evidence>
<protein>
    <recommendedName>
        <fullName evidence="2 6">D-ribose pyranase</fullName>
        <ecNumber evidence="2 6">5.4.99.62</ecNumber>
    </recommendedName>
</protein>
<reference evidence="7 8" key="1">
    <citation type="submission" date="2017-09" db="EMBL/GenBank/DDBJ databases">
        <title>Bacterial strain isolated from the female urinary microbiota.</title>
        <authorList>
            <person name="Thomas-White K."/>
            <person name="Kumar N."/>
            <person name="Forster S."/>
            <person name="Putonti C."/>
            <person name="Lawley T."/>
            <person name="Wolfe A.J."/>
        </authorList>
    </citation>
    <scope>NUCLEOTIDE SEQUENCE [LARGE SCALE GENOMIC DNA]</scope>
    <source>
        <strain evidence="7 8">UMB0852</strain>
    </source>
</reference>
<keyword evidence="5 6" id="KW-0119">Carbohydrate metabolism</keyword>
<evidence type="ECO:0000313" key="8">
    <source>
        <dbReference type="Proteomes" id="UP000235682"/>
    </source>
</evidence>
<organism evidence="7 8">
    <name type="scientific">Dolosicoccus paucivorans</name>
    <dbReference type="NCBI Taxonomy" id="84521"/>
    <lineage>
        <taxon>Bacteria</taxon>
        <taxon>Bacillati</taxon>
        <taxon>Bacillota</taxon>
        <taxon>Bacilli</taxon>
        <taxon>Lactobacillales</taxon>
        <taxon>Aerococcaceae</taxon>
        <taxon>Dolosicoccus</taxon>
    </lineage>
</organism>
<sequence length="131" mass="14487">MKQHGILNSPISQVLSTMGHTDQLTIADCGLPIHDESQRIDLSLTIGTPSFIDVLEAVAADMAIEKVIIASETRTHNPKLLTYLKDQFSELEIEFVDHETFKKLTLHSKAVIRTGEATPYANIILQSGVIF</sequence>
<evidence type="ECO:0000256" key="2">
    <source>
        <dbReference type="ARBA" id="ARBA00012862"/>
    </source>
</evidence>
<comment type="subcellular location">
    <subcellularLocation>
        <location evidence="6">Cytoplasm</location>
    </subcellularLocation>
</comment>
<comment type="subunit">
    <text evidence="6">Homodecamer.</text>
</comment>
<evidence type="ECO:0000256" key="1">
    <source>
        <dbReference type="ARBA" id="ARBA00000223"/>
    </source>
</evidence>
<comment type="catalytic activity">
    <reaction evidence="1 6">
        <text>beta-D-ribopyranose = beta-D-ribofuranose</text>
        <dbReference type="Rhea" id="RHEA:25432"/>
        <dbReference type="ChEBI" id="CHEBI:27476"/>
        <dbReference type="ChEBI" id="CHEBI:47002"/>
        <dbReference type="EC" id="5.4.99.62"/>
    </reaction>
</comment>
<dbReference type="InterPro" id="IPR023750">
    <property type="entry name" value="RbsD-like_sf"/>
</dbReference>